<reference evidence="2 3" key="1">
    <citation type="submission" date="2011-02" db="EMBL/GenBank/DDBJ databases">
        <title>The Genome Sequence of Sphaeroforma arctica JP610.</title>
        <authorList>
            <consortium name="The Broad Institute Genome Sequencing Platform"/>
            <person name="Russ C."/>
            <person name="Cuomo C."/>
            <person name="Young S.K."/>
            <person name="Zeng Q."/>
            <person name="Gargeya S."/>
            <person name="Alvarado L."/>
            <person name="Berlin A."/>
            <person name="Chapman S.B."/>
            <person name="Chen Z."/>
            <person name="Freedman E."/>
            <person name="Gellesch M."/>
            <person name="Goldberg J."/>
            <person name="Griggs A."/>
            <person name="Gujja S."/>
            <person name="Heilman E."/>
            <person name="Heiman D."/>
            <person name="Howarth C."/>
            <person name="Mehta T."/>
            <person name="Neiman D."/>
            <person name="Pearson M."/>
            <person name="Roberts A."/>
            <person name="Saif S."/>
            <person name="Shea T."/>
            <person name="Shenoy N."/>
            <person name="Sisk P."/>
            <person name="Stolte C."/>
            <person name="Sykes S."/>
            <person name="White J."/>
            <person name="Yandava C."/>
            <person name="Burger G."/>
            <person name="Gray M.W."/>
            <person name="Holland P.W.H."/>
            <person name="King N."/>
            <person name="Lang F.B.F."/>
            <person name="Roger A.J."/>
            <person name="Ruiz-Trillo I."/>
            <person name="Haas B."/>
            <person name="Nusbaum C."/>
            <person name="Birren B."/>
        </authorList>
    </citation>
    <scope>NUCLEOTIDE SEQUENCE [LARGE SCALE GENOMIC DNA]</scope>
    <source>
        <strain evidence="2 3">JP610</strain>
    </source>
</reference>
<organism evidence="2 3">
    <name type="scientific">Sphaeroforma arctica JP610</name>
    <dbReference type="NCBI Taxonomy" id="667725"/>
    <lineage>
        <taxon>Eukaryota</taxon>
        <taxon>Ichthyosporea</taxon>
        <taxon>Ichthyophonida</taxon>
        <taxon>Sphaeroforma</taxon>
    </lineage>
</organism>
<evidence type="ECO:0000313" key="2">
    <source>
        <dbReference type="EMBL" id="KNC80828.1"/>
    </source>
</evidence>
<evidence type="ECO:0000256" key="1">
    <source>
        <dbReference type="SAM" id="MobiDB-lite"/>
    </source>
</evidence>
<keyword evidence="3" id="KW-1185">Reference proteome</keyword>
<proteinExistence type="predicted"/>
<accession>A0A0L0FXY9</accession>
<protein>
    <submittedName>
        <fullName evidence="2">Uncharacterized protein</fullName>
    </submittedName>
</protein>
<feature type="compositionally biased region" description="Basic and acidic residues" evidence="1">
    <location>
        <begin position="52"/>
        <end position="63"/>
    </location>
</feature>
<feature type="compositionally biased region" description="Basic residues" evidence="1">
    <location>
        <begin position="64"/>
        <end position="84"/>
    </location>
</feature>
<dbReference type="EMBL" id="KQ242101">
    <property type="protein sequence ID" value="KNC80828.1"/>
    <property type="molecule type" value="Genomic_DNA"/>
</dbReference>
<name>A0A0L0FXY9_9EUKA</name>
<gene>
    <name evidence="2" type="ORF">SARC_06810</name>
</gene>
<feature type="region of interest" description="Disordered" evidence="1">
    <location>
        <begin position="16"/>
        <end position="107"/>
    </location>
</feature>
<dbReference type="AlphaFoldDB" id="A0A0L0FXY9"/>
<dbReference type="RefSeq" id="XP_014154730.1">
    <property type="nucleotide sequence ID" value="XM_014299255.1"/>
</dbReference>
<dbReference type="Proteomes" id="UP000054560">
    <property type="component" value="Unassembled WGS sequence"/>
</dbReference>
<sequence length="168" mass="19546">MTQTLTSTTEMVSQGIELRRGDGTDSGFVSSDTSDSMPALLTNESSASEPEEDRRTQEIERNTRRMGLHNRRQMLYNRSHHARLNARVMSPESKKRKSERKVSLETTPRTNRIRRQEVLGQDQQRPTPTSTWTLRAIPSYQFGYTPDWTAIHPQDVHSDKRRVQKMFR</sequence>
<evidence type="ECO:0000313" key="3">
    <source>
        <dbReference type="Proteomes" id="UP000054560"/>
    </source>
</evidence>
<dbReference type="GeneID" id="25907314"/>
<feature type="compositionally biased region" description="Polar residues" evidence="1">
    <location>
        <begin position="27"/>
        <end position="48"/>
    </location>
</feature>